<keyword evidence="11" id="KW-0413">Isomerase</keyword>
<keyword evidence="8 15" id="KW-0067">ATP-binding</keyword>
<evidence type="ECO:0000256" key="13">
    <source>
        <dbReference type="ARBA" id="ARBA00034808"/>
    </source>
</evidence>
<feature type="binding site" evidence="15">
    <location>
        <begin position="32"/>
        <end position="39"/>
    </location>
    <ligand>
        <name>ATP</name>
        <dbReference type="ChEBI" id="CHEBI:30616"/>
    </ligand>
</feature>
<dbReference type="EC" id="5.6.2.4" evidence="13"/>
<dbReference type="GO" id="GO:0043138">
    <property type="term" value="F:3'-5' DNA helicase activity"/>
    <property type="evidence" value="ECO:0007669"/>
    <property type="project" value="UniProtKB-EC"/>
</dbReference>
<name>A0A0G0LSD6_9BACT</name>
<dbReference type="PATRIC" id="fig|1618332.3.peg.186"/>
<evidence type="ECO:0000256" key="15">
    <source>
        <dbReference type="PROSITE-ProRule" id="PRU00560"/>
    </source>
</evidence>
<keyword evidence="2" id="KW-0540">Nuclease</keyword>
<evidence type="ECO:0000256" key="8">
    <source>
        <dbReference type="ARBA" id="ARBA00022840"/>
    </source>
</evidence>
<dbReference type="Gene3D" id="1.10.486.10">
    <property type="entry name" value="PCRA, domain 4"/>
    <property type="match status" value="1"/>
</dbReference>
<keyword evidence="9" id="KW-0238">DNA-binding</keyword>
<dbReference type="PROSITE" id="PS51198">
    <property type="entry name" value="UVRD_HELICASE_ATP_BIND"/>
    <property type="match status" value="1"/>
</dbReference>
<dbReference type="InterPro" id="IPR011604">
    <property type="entry name" value="PDDEXK-like_dom_sf"/>
</dbReference>
<keyword evidence="10" id="KW-0234">DNA repair</keyword>
<evidence type="ECO:0000256" key="11">
    <source>
        <dbReference type="ARBA" id="ARBA00023235"/>
    </source>
</evidence>
<dbReference type="InterPro" id="IPR014017">
    <property type="entry name" value="DNA_helicase_UvrD-like_C"/>
</dbReference>
<comment type="similarity">
    <text evidence="1">Belongs to the helicase family. UvrD subfamily.</text>
</comment>
<keyword evidence="4" id="KW-0227">DNA damage</keyword>
<organism evidence="18 19">
    <name type="scientific">Berkelbacteria bacterium GW2011_GWA1_39_10</name>
    <dbReference type="NCBI Taxonomy" id="1618332"/>
    <lineage>
        <taxon>Bacteria</taxon>
        <taxon>Candidatus Berkelbacteria</taxon>
    </lineage>
</organism>
<feature type="domain" description="UvrD-like helicase ATP-binding" evidence="16">
    <location>
        <begin position="11"/>
        <end position="327"/>
    </location>
</feature>
<dbReference type="InterPro" id="IPR000212">
    <property type="entry name" value="DNA_helicase_UvrD/REP"/>
</dbReference>
<dbReference type="Pfam" id="PF12705">
    <property type="entry name" value="PDDEXK_1"/>
    <property type="match status" value="1"/>
</dbReference>
<dbReference type="GO" id="GO:0016887">
    <property type="term" value="F:ATP hydrolysis activity"/>
    <property type="evidence" value="ECO:0007669"/>
    <property type="project" value="RHEA"/>
</dbReference>
<dbReference type="Pfam" id="PF13361">
    <property type="entry name" value="UvrD_C"/>
    <property type="match status" value="1"/>
</dbReference>
<dbReference type="Gene3D" id="3.90.320.10">
    <property type="match status" value="1"/>
</dbReference>
<proteinExistence type="inferred from homology"/>
<dbReference type="PANTHER" id="PTHR11070:SF2">
    <property type="entry name" value="ATP-DEPENDENT DNA HELICASE SRS2"/>
    <property type="match status" value="1"/>
</dbReference>
<dbReference type="InterPro" id="IPR038726">
    <property type="entry name" value="PDDEXK_AddAB-type"/>
</dbReference>
<dbReference type="Gene3D" id="1.10.10.160">
    <property type="match status" value="1"/>
</dbReference>
<keyword evidence="3 15" id="KW-0547">Nucleotide-binding</keyword>
<evidence type="ECO:0000256" key="1">
    <source>
        <dbReference type="ARBA" id="ARBA00009922"/>
    </source>
</evidence>
<dbReference type="Gene3D" id="3.40.50.300">
    <property type="entry name" value="P-loop containing nucleotide triphosphate hydrolases"/>
    <property type="match status" value="2"/>
</dbReference>
<dbReference type="AlphaFoldDB" id="A0A0G0LSD6"/>
<evidence type="ECO:0000256" key="9">
    <source>
        <dbReference type="ARBA" id="ARBA00023125"/>
    </source>
</evidence>
<evidence type="ECO:0000256" key="2">
    <source>
        <dbReference type="ARBA" id="ARBA00022722"/>
    </source>
</evidence>
<evidence type="ECO:0000256" key="10">
    <source>
        <dbReference type="ARBA" id="ARBA00023204"/>
    </source>
</evidence>
<evidence type="ECO:0000256" key="3">
    <source>
        <dbReference type="ARBA" id="ARBA00022741"/>
    </source>
</evidence>
<reference evidence="18 19" key="1">
    <citation type="journal article" date="2015" name="Nature">
        <title>rRNA introns, odd ribosomes, and small enigmatic genomes across a large radiation of phyla.</title>
        <authorList>
            <person name="Brown C.T."/>
            <person name="Hug L.A."/>
            <person name="Thomas B.C."/>
            <person name="Sharon I."/>
            <person name="Castelle C.J."/>
            <person name="Singh A."/>
            <person name="Wilkins M.J."/>
            <person name="Williams K.H."/>
            <person name="Banfield J.F."/>
        </authorList>
    </citation>
    <scope>NUCLEOTIDE SEQUENCE [LARGE SCALE GENOMIC DNA]</scope>
</reference>
<keyword evidence="6 15" id="KW-0347">Helicase</keyword>
<accession>A0A0G0LSD6</accession>
<dbReference type="Proteomes" id="UP000033862">
    <property type="component" value="Unassembled WGS sequence"/>
</dbReference>
<evidence type="ECO:0000259" key="17">
    <source>
        <dbReference type="PROSITE" id="PS51217"/>
    </source>
</evidence>
<dbReference type="GO" id="GO:0000725">
    <property type="term" value="P:recombinational repair"/>
    <property type="evidence" value="ECO:0007669"/>
    <property type="project" value="TreeGrafter"/>
</dbReference>
<evidence type="ECO:0000256" key="5">
    <source>
        <dbReference type="ARBA" id="ARBA00022801"/>
    </source>
</evidence>
<comment type="caution">
    <text evidence="18">The sequence shown here is derived from an EMBL/GenBank/DDBJ whole genome shotgun (WGS) entry which is preliminary data.</text>
</comment>
<evidence type="ECO:0000256" key="14">
    <source>
        <dbReference type="ARBA" id="ARBA00048988"/>
    </source>
</evidence>
<dbReference type="InterPro" id="IPR014016">
    <property type="entry name" value="UvrD-like_ATP-bd"/>
</dbReference>
<dbReference type="CDD" id="cd17932">
    <property type="entry name" value="DEXQc_UvrD"/>
    <property type="match status" value="1"/>
</dbReference>
<evidence type="ECO:0000256" key="4">
    <source>
        <dbReference type="ARBA" id="ARBA00022763"/>
    </source>
</evidence>
<comment type="catalytic activity">
    <reaction evidence="14">
        <text>ATP + H2O = ADP + phosphate + H(+)</text>
        <dbReference type="Rhea" id="RHEA:13065"/>
        <dbReference type="ChEBI" id="CHEBI:15377"/>
        <dbReference type="ChEBI" id="CHEBI:15378"/>
        <dbReference type="ChEBI" id="CHEBI:30616"/>
        <dbReference type="ChEBI" id="CHEBI:43474"/>
        <dbReference type="ChEBI" id="CHEBI:456216"/>
        <dbReference type="EC" id="5.6.2.4"/>
    </reaction>
</comment>
<dbReference type="GO" id="GO:0004527">
    <property type="term" value="F:exonuclease activity"/>
    <property type="evidence" value="ECO:0007669"/>
    <property type="project" value="UniProtKB-KW"/>
</dbReference>
<evidence type="ECO:0000313" key="19">
    <source>
        <dbReference type="Proteomes" id="UP000033862"/>
    </source>
</evidence>
<evidence type="ECO:0000256" key="12">
    <source>
        <dbReference type="ARBA" id="ARBA00034617"/>
    </source>
</evidence>
<gene>
    <name evidence="18" type="ORF">UT15_C0003G0065</name>
</gene>
<evidence type="ECO:0000313" key="18">
    <source>
        <dbReference type="EMBL" id="KKQ90890.1"/>
    </source>
</evidence>
<dbReference type="GO" id="GO:0003677">
    <property type="term" value="F:DNA binding"/>
    <property type="evidence" value="ECO:0007669"/>
    <property type="project" value="UniProtKB-KW"/>
</dbReference>
<dbReference type="Pfam" id="PF00580">
    <property type="entry name" value="UvrD-helicase"/>
    <property type="match status" value="1"/>
</dbReference>
<dbReference type="EMBL" id="LBVS01000003">
    <property type="protein sequence ID" value="KKQ90890.1"/>
    <property type="molecule type" value="Genomic_DNA"/>
</dbReference>
<feature type="domain" description="UvrD-like helicase C-terminal" evidence="17">
    <location>
        <begin position="328"/>
        <end position="615"/>
    </location>
</feature>
<evidence type="ECO:0000256" key="7">
    <source>
        <dbReference type="ARBA" id="ARBA00022839"/>
    </source>
</evidence>
<dbReference type="GO" id="GO:0005524">
    <property type="term" value="F:ATP binding"/>
    <property type="evidence" value="ECO:0007669"/>
    <property type="project" value="UniProtKB-UniRule"/>
</dbReference>
<sequence length="1012" mass="118067">MISKIFLDEYKKLNSKQKEAVDTIEGPVIIIAGPGTGKTQILAMRIANILKETQINPSNILALTFTNSGVYSMRKRLLDIIGHQSYSIHVHTFHSFCNEVILTFPEKFIFSSKINQLTDFEQIQLIQKIINEKNLKLLKPLKAPFYYQSEILKAIGDLKQEGIGSKKYSMVLKQEEERILNFDDLYIKGEKIKAKYQDLLNQIEKNKELVKIYESYQKTLADEGYYDYNDMILFTKEKLKTDPELLSYYQEKFQYILVDEYQDTNSAQNEIVQILGSFHPDPNIFVVGDDEQSIFRFQGASLENILFFKETYPNAKIIVLEKNYRSGQNILDSSRKLISQNKKQIFSLLKINKNLESQIKQKGEIFLGEFSSGREENFFIAKEIQKLIKAGAKASEIAVIYKNHRDGEELIDVLSRFNLPYQLEVGGSVLDDIEIQKLINILQAIDQPHGKENEQILFEIMHYPFFEIETLDLYRFTAYAHKTKISFFDLLNSKTELKKLNLKNPDKILHFGKLLLGCAQNFHNLTFAEAFELTLDSTGYLKYLLSLPESVHHLNRLQSLFEEIKILNVKNKNLKLSEFLNFLKELEKNNLMIKENPIDSNFEGIRLMTAHKSKGLEFKIVFIIHCTDKHWGNSVKRQLIKLPSGFLKTQNDSDENDEEERRLFYVGLTRAKNKIYLTYALNYSDSESKNLLIPSKFLSEIPPDFIKKIKSNIYKDQYFDRLKTTFNPKIWHPGKAFKEFIKEIIDNFSLSPTSLNAYLECPKSFFYNQILRVPKVKDFSQSYGTAVHKALELFFKKFIRDFELPTKKELINFYQNALNEEILSLEDLNRAKITGKNRLEQYFDFYKSNWTKTGPPVNVEYNFGFHNVHFDSIPITGKIDKIEMLNSIGKKVKITDYKTSSPKSLNQILGQTQNSDENSLNQVYFYKLLAENDPLFSWKIAEIEFDFLSPKNSKFFKVSVPIDNNDYEKFKLLVRNTYKEILNLNFTSATDKNNCQKYNKKCEYFDLCQNNS</sequence>
<dbReference type="STRING" id="1618332.UT15_C0003G0065"/>
<dbReference type="PANTHER" id="PTHR11070">
    <property type="entry name" value="UVRD / RECB / PCRA DNA HELICASE FAMILY MEMBER"/>
    <property type="match status" value="1"/>
</dbReference>
<dbReference type="PROSITE" id="PS51217">
    <property type="entry name" value="UVRD_HELICASE_CTER"/>
    <property type="match status" value="1"/>
</dbReference>
<comment type="catalytic activity">
    <reaction evidence="12">
        <text>Couples ATP hydrolysis with the unwinding of duplex DNA by translocating in the 3'-5' direction.</text>
        <dbReference type="EC" id="5.6.2.4"/>
    </reaction>
</comment>
<dbReference type="InterPro" id="IPR027417">
    <property type="entry name" value="P-loop_NTPase"/>
</dbReference>
<dbReference type="InterPro" id="IPR013986">
    <property type="entry name" value="DExx_box_DNA_helicase_dom_sf"/>
</dbReference>
<evidence type="ECO:0000256" key="6">
    <source>
        <dbReference type="ARBA" id="ARBA00022806"/>
    </source>
</evidence>
<protein>
    <recommendedName>
        <fullName evidence="13">DNA 3'-5' helicase</fullName>
        <ecNumber evidence="13">5.6.2.4</ecNumber>
    </recommendedName>
</protein>
<keyword evidence="7" id="KW-0269">Exonuclease</keyword>
<dbReference type="SUPFAM" id="SSF52540">
    <property type="entry name" value="P-loop containing nucleoside triphosphate hydrolases"/>
    <property type="match status" value="1"/>
</dbReference>
<keyword evidence="5 15" id="KW-0378">Hydrolase</keyword>
<evidence type="ECO:0000259" key="16">
    <source>
        <dbReference type="PROSITE" id="PS51198"/>
    </source>
</evidence>